<gene>
    <name evidence="1" type="ORF">MGWOODY_Hyp499</name>
</gene>
<organism evidence="1">
    <name type="scientific">hydrothermal vent metagenome</name>
    <dbReference type="NCBI Taxonomy" id="652676"/>
    <lineage>
        <taxon>unclassified sequences</taxon>
        <taxon>metagenomes</taxon>
        <taxon>ecological metagenomes</taxon>
    </lineage>
</organism>
<evidence type="ECO:0000313" key="1">
    <source>
        <dbReference type="EMBL" id="CUS57335.1"/>
    </source>
</evidence>
<accession>A0A160TZV4</accession>
<sequence length="228" mass="26042">MSELRYSPPQEIRSAVWLMLNVISLGVIQLRERLGLTPHTPLLPRHAISRLSRFLAQAEPALRRCLYLCAAELGALPVFPRETASSGPARPRETTQHIARASQPAFRLFETRAHRPDAKPPRPTFKIGPRIRFLDADDVPDIHEYDKLPSDILPAKRLIRRLMALDHAMDHRDLYIEKIRRCLGEARQLIAKTGKRLFRHGPLTRLQCETAQLIEAETHAVQPHFNSS</sequence>
<name>A0A160TZV4_9ZZZZ</name>
<dbReference type="AlphaFoldDB" id="A0A160TZV4"/>
<protein>
    <submittedName>
        <fullName evidence="1">Uncharacterized protein</fullName>
    </submittedName>
</protein>
<proteinExistence type="predicted"/>
<reference evidence="1" key="1">
    <citation type="submission" date="2015-10" db="EMBL/GenBank/DDBJ databases">
        <authorList>
            <person name="Gilbert D.G."/>
        </authorList>
    </citation>
    <scope>NUCLEOTIDE SEQUENCE</scope>
</reference>
<dbReference type="EMBL" id="CZQD01000039">
    <property type="protein sequence ID" value="CUS57335.1"/>
    <property type="molecule type" value="Genomic_DNA"/>
</dbReference>